<dbReference type="InterPro" id="IPR007809">
    <property type="entry name" value="FlgN-like"/>
</dbReference>
<evidence type="ECO:0000256" key="2">
    <source>
        <dbReference type="ARBA" id="ARBA00007703"/>
    </source>
</evidence>
<keyword evidence="5" id="KW-0282">Flagellum</keyword>
<dbReference type="GO" id="GO:0044780">
    <property type="term" value="P:bacterial-type flagellum assembly"/>
    <property type="evidence" value="ECO:0007669"/>
    <property type="project" value="InterPro"/>
</dbReference>
<dbReference type="RefSeq" id="WP_266002471.1">
    <property type="nucleotide sequence ID" value="NZ_JAPHQA010000012.1"/>
</dbReference>
<sequence>MALAGHLEKQLTRLQQLLELLREERTVLLEGRVDGARLSQLAENKQAQLEAVENFERQRRQALLRLGYSDNRAGDEGAAADAGCLPLWRTICECAAEVAELNRGNGALIEIRVEHNRHLLDFLQAAAGKDLYGPDGRAQPHSGRINSRA</sequence>
<reference evidence="5" key="1">
    <citation type="submission" date="2022-11" db="EMBL/GenBank/DDBJ databases">
        <title>Chitin-degrading and fungicidal potential of chitinolytic bacterial strains from marine environment of the Pacific Ocean regions.</title>
        <authorList>
            <person name="Pentekhina I."/>
            <person name="Nedashkovskaya O."/>
            <person name="Seitkalieva A."/>
            <person name="Podvolotskaya A."/>
            <person name="Tekutyeva L."/>
            <person name="Balabanova L."/>
        </authorList>
    </citation>
    <scope>NUCLEOTIDE SEQUENCE</scope>
    <source>
        <strain evidence="5">KMM 6838</strain>
    </source>
</reference>
<feature type="coiled-coil region" evidence="4">
    <location>
        <begin position="4"/>
        <end position="58"/>
    </location>
</feature>
<organism evidence="5 6">
    <name type="scientific">Microbulbifer thermotolerans</name>
    <dbReference type="NCBI Taxonomy" id="252514"/>
    <lineage>
        <taxon>Bacteria</taxon>
        <taxon>Pseudomonadati</taxon>
        <taxon>Pseudomonadota</taxon>
        <taxon>Gammaproteobacteria</taxon>
        <taxon>Cellvibrionales</taxon>
        <taxon>Microbulbiferaceae</taxon>
        <taxon>Microbulbifer</taxon>
    </lineage>
</organism>
<evidence type="ECO:0000256" key="3">
    <source>
        <dbReference type="ARBA" id="ARBA00022795"/>
    </source>
</evidence>
<comment type="similarity">
    <text evidence="2">Belongs to the FlgN family.</text>
</comment>
<dbReference type="Gene3D" id="1.20.58.300">
    <property type="entry name" value="FlgN-like"/>
    <property type="match status" value="1"/>
</dbReference>
<keyword evidence="5" id="KW-0969">Cilium</keyword>
<evidence type="ECO:0000313" key="5">
    <source>
        <dbReference type="EMBL" id="MCX2802124.1"/>
    </source>
</evidence>
<dbReference type="InterPro" id="IPR036679">
    <property type="entry name" value="FlgN-like_sf"/>
</dbReference>
<evidence type="ECO:0000256" key="4">
    <source>
        <dbReference type="SAM" id="Coils"/>
    </source>
</evidence>
<accession>A0AB35HXX3</accession>
<dbReference type="AlphaFoldDB" id="A0AB35HXX3"/>
<evidence type="ECO:0000256" key="1">
    <source>
        <dbReference type="ARBA" id="ARBA00002397"/>
    </source>
</evidence>
<dbReference type="Pfam" id="PF05130">
    <property type="entry name" value="FlgN"/>
    <property type="match status" value="1"/>
</dbReference>
<keyword evidence="3" id="KW-1005">Bacterial flagellum biogenesis</keyword>
<keyword evidence="4" id="KW-0175">Coiled coil</keyword>
<name>A0AB35HXX3_MICTH</name>
<proteinExistence type="inferred from homology"/>
<gene>
    <name evidence="5" type="ORF">OQJ68_10030</name>
</gene>
<evidence type="ECO:0000313" key="6">
    <source>
        <dbReference type="Proteomes" id="UP001209730"/>
    </source>
</evidence>
<comment type="caution">
    <text evidence="5">The sequence shown here is derived from an EMBL/GenBank/DDBJ whole genome shotgun (WGS) entry which is preliminary data.</text>
</comment>
<dbReference type="EMBL" id="JAPHQB010000014">
    <property type="protein sequence ID" value="MCX2802124.1"/>
    <property type="molecule type" value="Genomic_DNA"/>
</dbReference>
<comment type="function">
    <text evidence="1">Required for the efficient initiation of filament assembly.</text>
</comment>
<dbReference type="SUPFAM" id="SSF140566">
    <property type="entry name" value="FlgN-like"/>
    <property type="match status" value="1"/>
</dbReference>
<protein>
    <submittedName>
        <fullName evidence="5">Flagellar protein FlgN</fullName>
    </submittedName>
</protein>
<dbReference type="Proteomes" id="UP001209730">
    <property type="component" value="Unassembled WGS sequence"/>
</dbReference>
<keyword evidence="5" id="KW-0966">Cell projection</keyword>